<evidence type="ECO:0000313" key="2">
    <source>
        <dbReference type="EMBL" id="TGZ32354.1"/>
    </source>
</evidence>
<protein>
    <submittedName>
        <fullName evidence="2">Uncharacterized protein</fullName>
    </submittedName>
</protein>
<dbReference type="Proteomes" id="UP000310200">
    <property type="component" value="Unassembled WGS sequence"/>
</dbReference>
<comment type="caution">
    <text evidence="2">The sequence shown here is derived from an EMBL/GenBank/DDBJ whole genome shotgun (WGS) entry which is preliminary data.</text>
</comment>
<evidence type="ECO:0000256" key="1">
    <source>
        <dbReference type="SAM" id="MobiDB-lite"/>
    </source>
</evidence>
<organism evidence="2 3">
    <name type="scientific">Temnothorax longispinosus</name>
    <dbReference type="NCBI Taxonomy" id="300112"/>
    <lineage>
        <taxon>Eukaryota</taxon>
        <taxon>Metazoa</taxon>
        <taxon>Ecdysozoa</taxon>
        <taxon>Arthropoda</taxon>
        <taxon>Hexapoda</taxon>
        <taxon>Insecta</taxon>
        <taxon>Pterygota</taxon>
        <taxon>Neoptera</taxon>
        <taxon>Endopterygota</taxon>
        <taxon>Hymenoptera</taxon>
        <taxon>Apocrita</taxon>
        <taxon>Aculeata</taxon>
        <taxon>Formicoidea</taxon>
        <taxon>Formicidae</taxon>
        <taxon>Myrmicinae</taxon>
        <taxon>Temnothorax</taxon>
    </lineage>
</organism>
<gene>
    <name evidence="2" type="ORF">DBV15_07209</name>
</gene>
<name>A0A4V3S678_9HYME</name>
<dbReference type="AlphaFoldDB" id="A0A4V3S678"/>
<keyword evidence="3" id="KW-1185">Reference proteome</keyword>
<proteinExistence type="predicted"/>
<accession>A0A4V3S678</accession>
<feature type="region of interest" description="Disordered" evidence="1">
    <location>
        <begin position="19"/>
        <end position="65"/>
    </location>
</feature>
<evidence type="ECO:0000313" key="3">
    <source>
        <dbReference type="Proteomes" id="UP000310200"/>
    </source>
</evidence>
<sequence length="189" mass="21822">MLSSRKQRNAHYVADERAPVIGDEPRNGGNRMVKRGHGTREIERTGNERGENRKTKPFRRRLGNGSFTTEGIATRRMIGFGANTSSDIVACFMADEARNGKRACNVIRVRESLNRKRKRSTLQTWFSAPLPRLEPVSYYVCCSTERSKGIGNIWRYLSFDRNVNSKKVEDPVLKRMYARMTFRRLCNKD</sequence>
<feature type="compositionally biased region" description="Basic and acidic residues" evidence="1">
    <location>
        <begin position="38"/>
        <end position="54"/>
    </location>
</feature>
<dbReference type="EMBL" id="QBLH01003879">
    <property type="protein sequence ID" value="TGZ32354.1"/>
    <property type="molecule type" value="Genomic_DNA"/>
</dbReference>
<reference evidence="2 3" key="1">
    <citation type="journal article" date="2019" name="Philos. Trans. R. Soc. Lond., B, Biol. Sci.">
        <title>Ant behaviour and brain gene expression of defending hosts depend on the ecological success of the intruding social parasite.</title>
        <authorList>
            <person name="Kaur R."/>
            <person name="Stoldt M."/>
            <person name="Jongepier E."/>
            <person name="Feldmeyer B."/>
            <person name="Menzel F."/>
            <person name="Bornberg-Bauer E."/>
            <person name="Foitzik S."/>
        </authorList>
    </citation>
    <scope>NUCLEOTIDE SEQUENCE [LARGE SCALE GENOMIC DNA]</scope>
    <source>
        <tissue evidence="2">Whole body</tissue>
    </source>
</reference>